<evidence type="ECO:0000313" key="3">
    <source>
        <dbReference type="EMBL" id="OEU19296.1"/>
    </source>
</evidence>
<dbReference type="Proteomes" id="UP000095751">
    <property type="component" value="Unassembled WGS sequence"/>
</dbReference>
<feature type="domain" description="Arrestin-like N-terminal" evidence="2">
    <location>
        <begin position="22"/>
        <end position="128"/>
    </location>
</feature>
<proteinExistence type="predicted"/>
<dbReference type="SUPFAM" id="SSF81296">
    <property type="entry name" value="E set domains"/>
    <property type="match status" value="1"/>
</dbReference>
<reference evidence="3 4" key="1">
    <citation type="submission" date="2016-09" db="EMBL/GenBank/DDBJ databases">
        <title>Extensive genetic diversity and differential bi-allelic expression allows diatom success in the polar Southern Ocean.</title>
        <authorList>
            <consortium name="DOE Joint Genome Institute"/>
            <person name="Mock T."/>
            <person name="Otillar R.P."/>
            <person name="Strauss J."/>
            <person name="Dupont C."/>
            <person name="Frickenhaus S."/>
            <person name="Maumus F."/>
            <person name="Mcmullan M."/>
            <person name="Sanges R."/>
            <person name="Schmutz J."/>
            <person name="Toseland A."/>
            <person name="Valas R."/>
            <person name="Veluchamy A."/>
            <person name="Ward B.J."/>
            <person name="Allen A."/>
            <person name="Barry K."/>
            <person name="Falciatore A."/>
            <person name="Ferrante M."/>
            <person name="Fortunato A.E."/>
            <person name="Gloeckner G."/>
            <person name="Gruber A."/>
            <person name="Hipkin R."/>
            <person name="Janech M."/>
            <person name="Kroth P."/>
            <person name="Leese F."/>
            <person name="Lindquist E."/>
            <person name="Lyon B.R."/>
            <person name="Martin J."/>
            <person name="Mayer C."/>
            <person name="Parker M."/>
            <person name="Quesneville H."/>
            <person name="Raymond J."/>
            <person name="Uhlig C."/>
            <person name="Valentin K.U."/>
            <person name="Worden A.Z."/>
            <person name="Armbrust E.V."/>
            <person name="Bowler C."/>
            <person name="Green B."/>
            <person name="Moulton V."/>
            <person name="Van Oosterhout C."/>
            <person name="Grigoriev I."/>
        </authorList>
    </citation>
    <scope>NUCLEOTIDE SEQUENCE [LARGE SCALE GENOMIC DNA]</scope>
    <source>
        <strain evidence="3 4">CCMP1102</strain>
    </source>
</reference>
<dbReference type="InterPro" id="IPR014756">
    <property type="entry name" value="Ig_E-set"/>
</dbReference>
<dbReference type="Pfam" id="PF00339">
    <property type="entry name" value="Arrestin_N"/>
    <property type="match status" value="1"/>
</dbReference>
<dbReference type="InParanoid" id="A0A1E7FMD1"/>
<name>A0A1E7FMD1_9STRA</name>
<dbReference type="InterPro" id="IPR014752">
    <property type="entry name" value="Arrestin-like_C"/>
</dbReference>
<dbReference type="InterPro" id="IPR050357">
    <property type="entry name" value="Arrestin_domain-protein"/>
</dbReference>
<dbReference type="GO" id="GO:0005737">
    <property type="term" value="C:cytoplasm"/>
    <property type="evidence" value="ECO:0007669"/>
    <property type="project" value="TreeGrafter"/>
</dbReference>
<sequence length="323" mass="35115">MGNTPLTIAVKVDSGNNGGAIVAGSILYGRIYLDNQEPVEAHSIRLKMIGTEEVVVHHTKHHTNTNRNGHCHGNHNHTCGHSKRASHTFYNIDHSIKDFPSGIIPRGQYEFPFALQLPKSLPSTMNAQRRPLASSTLDASMYPELDANSNNIDHTEGHLSKPWRTIHPSLRVEADMATDTYRGTTIQVRHVLSVKVVMDGCCSTNPDASALVKIYRNPAAFGVEVVSNGKQQQQQQQTAHPPSFDPLEDEGYAAVPAQATAPPSFSDNKDNHNNNNVASEVPLAEAQLVLPEGWNAQTAEIVTIAETMVVATLVDSSAVDGRL</sequence>
<dbReference type="EMBL" id="KV784355">
    <property type="protein sequence ID" value="OEU19296.1"/>
    <property type="molecule type" value="Genomic_DNA"/>
</dbReference>
<gene>
    <name evidence="3" type="ORF">FRACYDRAFT_235345</name>
</gene>
<dbReference type="Gene3D" id="2.60.40.640">
    <property type="match status" value="1"/>
</dbReference>
<dbReference type="PANTHER" id="PTHR11188:SF17">
    <property type="entry name" value="FI21816P1"/>
    <property type="match status" value="1"/>
</dbReference>
<dbReference type="GO" id="GO:0015031">
    <property type="term" value="P:protein transport"/>
    <property type="evidence" value="ECO:0007669"/>
    <property type="project" value="TreeGrafter"/>
</dbReference>
<evidence type="ECO:0000256" key="1">
    <source>
        <dbReference type="SAM" id="MobiDB-lite"/>
    </source>
</evidence>
<organism evidence="3 4">
    <name type="scientific">Fragilariopsis cylindrus CCMP1102</name>
    <dbReference type="NCBI Taxonomy" id="635003"/>
    <lineage>
        <taxon>Eukaryota</taxon>
        <taxon>Sar</taxon>
        <taxon>Stramenopiles</taxon>
        <taxon>Ochrophyta</taxon>
        <taxon>Bacillariophyta</taxon>
        <taxon>Bacillariophyceae</taxon>
        <taxon>Bacillariophycidae</taxon>
        <taxon>Bacillariales</taxon>
        <taxon>Bacillariaceae</taxon>
        <taxon>Fragilariopsis</taxon>
    </lineage>
</organism>
<protein>
    <recommendedName>
        <fullName evidence="2">Arrestin-like N-terminal domain-containing protein</fullName>
    </recommendedName>
</protein>
<feature type="region of interest" description="Disordered" evidence="1">
    <location>
        <begin position="226"/>
        <end position="249"/>
    </location>
</feature>
<dbReference type="KEGG" id="fcy:FRACYDRAFT_235345"/>
<evidence type="ECO:0000313" key="4">
    <source>
        <dbReference type="Proteomes" id="UP000095751"/>
    </source>
</evidence>
<dbReference type="OrthoDB" id="46975at2759"/>
<evidence type="ECO:0000259" key="2">
    <source>
        <dbReference type="Pfam" id="PF00339"/>
    </source>
</evidence>
<accession>A0A1E7FMD1</accession>
<dbReference type="AlphaFoldDB" id="A0A1E7FMD1"/>
<dbReference type="InterPro" id="IPR011021">
    <property type="entry name" value="Arrestin-like_N"/>
</dbReference>
<keyword evidence="4" id="KW-1185">Reference proteome</keyword>
<dbReference type="PANTHER" id="PTHR11188">
    <property type="entry name" value="ARRESTIN DOMAIN CONTAINING PROTEIN"/>
    <property type="match status" value="1"/>
</dbReference>